<sequence>MQADVLRGYSLWGHAIGEGEVRLTSRYAASGTITRDEKFVEASGVLSLFDDAQNAEEAGLAWARASYANSCLSLSQALRRNPAATQVAR</sequence>
<dbReference type="EMBL" id="JAQQDH010000003">
    <property type="protein sequence ID" value="MFM0444507.1"/>
    <property type="molecule type" value="Genomic_DNA"/>
</dbReference>
<protein>
    <submittedName>
        <fullName evidence="1">Uncharacterized protein</fullName>
    </submittedName>
</protein>
<proteinExistence type="predicted"/>
<organism evidence="1 2">
    <name type="scientific">Paraburkholderia strydomiana</name>
    <dbReference type="NCBI Taxonomy" id="1245417"/>
    <lineage>
        <taxon>Bacteria</taxon>
        <taxon>Pseudomonadati</taxon>
        <taxon>Pseudomonadota</taxon>
        <taxon>Betaproteobacteria</taxon>
        <taxon>Burkholderiales</taxon>
        <taxon>Burkholderiaceae</taxon>
        <taxon>Paraburkholderia</taxon>
    </lineage>
</organism>
<keyword evidence="2" id="KW-1185">Reference proteome</keyword>
<gene>
    <name evidence="1" type="ORF">PQR00_13020</name>
</gene>
<name>A0ABW9C0K9_9BURK</name>
<accession>A0ABW9C0K9</accession>
<dbReference type="Proteomes" id="UP001629288">
    <property type="component" value="Unassembled WGS sequence"/>
</dbReference>
<evidence type="ECO:0000313" key="2">
    <source>
        <dbReference type="Proteomes" id="UP001629288"/>
    </source>
</evidence>
<reference evidence="1 2" key="1">
    <citation type="journal article" date="2024" name="Chem. Sci.">
        <title>Discovery of megapolipeptins by genome mining of a Burkholderiales bacteria collection.</title>
        <authorList>
            <person name="Paulo B.S."/>
            <person name="Recchia M.J.J."/>
            <person name="Lee S."/>
            <person name="Fergusson C.H."/>
            <person name="Romanowski S.B."/>
            <person name="Hernandez A."/>
            <person name="Krull N."/>
            <person name="Liu D.Y."/>
            <person name="Cavanagh H."/>
            <person name="Bos A."/>
            <person name="Gray C.A."/>
            <person name="Murphy B.T."/>
            <person name="Linington R.G."/>
            <person name="Eustaquio A.S."/>
        </authorList>
    </citation>
    <scope>NUCLEOTIDE SEQUENCE [LARGE SCALE GENOMIC DNA]</scope>
    <source>
        <strain evidence="1 2">RL17-379-BIB-C</strain>
    </source>
</reference>
<evidence type="ECO:0000313" key="1">
    <source>
        <dbReference type="EMBL" id="MFM0444507.1"/>
    </source>
</evidence>
<comment type="caution">
    <text evidence="1">The sequence shown here is derived from an EMBL/GenBank/DDBJ whole genome shotgun (WGS) entry which is preliminary data.</text>
</comment>